<protein>
    <submittedName>
        <fullName evidence="3">802147b3-1a09-4516-854a-ed2cc0674ab3</fullName>
    </submittedName>
</protein>
<keyword evidence="2" id="KW-0812">Transmembrane</keyword>
<dbReference type="OrthoDB" id="3687641at2759"/>
<name>A0A8H2ZND1_9HELO</name>
<dbReference type="InterPro" id="IPR021765">
    <property type="entry name" value="UstYa-like"/>
</dbReference>
<evidence type="ECO:0000313" key="3">
    <source>
        <dbReference type="EMBL" id="CAD6445427.1"/>
    </source>
</evidence>
<proteinExistence type="inferred from homology"/>
<dbReference type="Proteomes" id="UP000624404">
    <property type="component" value="Unassembled WGS sequence"/>
</dbReference>
<dbReference type="PANTHER" id="PTHR33365">
    <property type="entry name" value="YALI0B05434P"/>
    <property type="match status" value="1"/>
</dbReference>
<reference evidence="3" key="1">
    <citation type="submission" date="2020-10" db="EMBL/GenBank/DDBJ databases">
        <authorList>
            <person name="Kusch S."/>
        </authorList>
    </citation>
    <scope>NUCLEOTIDE SEQUENCE</scope>
    <source>
        <strain evidence="3">SwB9</strain>
    </source>
</reference>
<dbReference type="Pfam" id="PF11807">
    <property type="entry name" value="UstYa"/>
    <property type="match status" value="1"/>
</dbReference>
<dbReference type="EMBL" id="CAJHIA010000015">
    <property type="protein sequence ID" value="CAD6445427.1"/>
    <property type="molecule type" value="Genomic_DNA"/>
</dbReference>
<dbReference type="PANTHER" id="PTHR33365:SF12">
    <property type="entry name" value="TAT PATHWAY SIGNAL SEQUENCE"/>
    <property type="match status" value="1"/>
</dbReference>
<dbReference type="GO" id="GO:0043386">
    <property type="term" value="P:mycotoxin biosynthetic process"/>
    <property type="evidence" value="ECO:0007669"/>
    <property type="project" value="InterPro"/>
</dbReference>
<keyword evidence="2" id="KW-0472">Membrane</keyword>
<organism evidence="3 4">
    <name type="scientific">Sclerotinia trifoliorum</name>
    <dbReference type="NCBI Taxonomy" id="28548"/>
    <lineage>
        <taxon>Eukaryota</taxon>
        <taxon>Fungi</taxon>
        <taxon>Dikarya</taxon>
        <taxon>Ascomycota</taxon>
        <taxon>Pezizomycotina</taxon>
        <taxon>Leotiomycetes</taxon>
        <taxon>Helotiales</taxon>
        <taxon>Sclerotiniaceae</taxon>
        <taxon>Sclerotinia</taxon>
    </lineage>
</organism>
<accession>A0A8H2ZND1</accession>
<comment type="caution">
    <text evidence="3">The sequence shown here is derived from an EMBL/GenBank/DDBJ whole genome shotgun (WGS) entry which is preliminary data.</text>
</comment>
<comment type="similarity">
    <text evidence="1">Belongs to the ustYa family.</text>
</comment>
<evidence type="ECO:0000313" key="4">
    <source>
        <dbReference type="Proteomes" id="UP000624404"/>
    </source>
</evidence>
<sequence>MKMDSTKCSHDDKDQEEPFLVECQDQDQDRKLSRRRREHLRYTWHGMLLASVLVHVALLALWFTRGAFFRSILYSPFETVFLTNVENMRSDTWDDSDYVGLPSKRIDDAWRQLQRVIGITFSPEEASKINLTSSIMTKDGDHVVQPAFLHNLHCVRYLYQILHRDTYVKELKAIKGDPEVIGLKHAYHCIEALRDSTVCRPDLNIYGLQWSEGKTNLALQTDVNRECVDFDSIYDIAVSRKVTPRMLADAQDSFLGPVIKADGG</sequence>
<gene>
    <name evidence="3" type="ORF">SCLTRI_LOCUS5218</name>
</gene>
<evidence type="ECO:0000256" key="1">
    <source>
        <dbReference type="ARBA" id="ARBA00035112"/>
    </source>
</evidence>
<dbReference type="AlphaFoldDB" id="A0A8H2ZND1"/>
<keyword evidence="4" id="KW-1185">Reference proteome</keyword>
<evidence type="ECO:0000256" key="2">
    <source>
        <dbReference type="SAM" id="Phobius"/>
    </source>
</evidence>
<keyword evidence="2" id="KW-1133">Transmembrane helix</keyword>
<feature type="transmembrane region" description="Helical" evidence="2">
    <location>
        <begin position="42"/>
        <end position="63"/>
    </location>
</feature>